<accession>A0ABR7ZU07</accession>
<evidence type="ECO:0008006" key="3">
    <source>
        <dbReference type="Google" id="ProtNLM"/>
    </source>
</evidence>
<dbReference type="RefSeq" id="WP_190401915.1">
    <property type="nucleotide sequence ID" value="NZ_JACJQB010000002.1"/>
</dbReference>
<evidence type="ECO:0000313" key="2">
    <source>
        <dbReference type="Proteomes" id="UP000642094"/>
    </source>
</evidence>
<dbReference type="EMBL" id="JACJQB010000002">
    <property type="protein sequence ID" value="MBD2187044.1"/>
    <property type="molecule type" value="Genomic_DNA"/>
</dbReference>
<gene>
    <name evidence="1" type="ORF">H6F41_02660</name>
</gene>
<protein>
    <recommendedName>
        <fullName evidence="3">Peptidase S1</fullName>
    </recommendedName>
</protein>
<proteinExistence type="predicted"/>
<sequence length="165" mass="17833">MDIHKFNSQSVMTKLGWGALTMIPVVFAIAVPSFAQSVVSLGRNFRPDPVAMQASSGGNISLASIAGIADNCRGFANTLPNHTINLTETFPMLDLLVYSNNINDDPTMLIKGPNGITICADDESGGRNPQISRRLPKGSYQVWVGSKTANQQFSYTLSVSEIRQK</sequence>
<dbReference type="Proteomes" id="UP000642094">
    <property type="component" value="Unassembled WGS sequence"/>
</dbReference>
<comment type="caution">
    <text evidence="1">The sequence shown here is derived from an EMBL/GenBank/DDBJ whole genome shotgun (WGS) entry which is preliminary data.</text>
</comment>
<keyword evidence="2" id="KW-1185">Reference proteome</keyword>
<reference evidence="1 2" key="1">
    <citation type="journal article" date="2020" name="ISME J.">
        <title>Comparative genomics reveals insights into cyanobacterial evolution and habitat adaptation.</title>
        <authorList>
            <person name="Chen M.Y."/>
            <person name="Teng W.K."/>
            <person name="Zhao L."/>
            <person name="Hu C.X."/>
            <person name="Zhou Y.K."/>
            <person name="Han B.P."/>
            <person name="Song L.R."/>
            <person name="Shu W.S."/>
        </authorList>
    </citation>
    <scope>NUCLEOTIDE SEQUENCE [LARGE SCALE GENOMIC DNA]</scope>
    <source>
        <strain evidence="1 2">FACHB-723</strain>
    </source>
</reference>
<evidence type="ECO:0000313" key="1">
    <source>
        <dbReference type="EMBL" id="MBD2187044.1"/>
    </source>
</evidence>
<organism evidence="1 2">
    <name type="scientific">Pseudanabaena mucicola FACHB-723</name>
    <dbReference type="NCBI Taxonomy" id="2692860"/>
    <lineage>
        <taxon>Bacteria</taxon>
        <taxon>Bacillati</taxon>
        <taxon>Cyanobacteriota</taxon>
        <taxon>Cyanophyceae</taxon>
        <taxon>Pseudanabaenales</taxon>
        <taxon>Pseudanabaenaceae</taxon>
        <taxon>Pseudanabaena</taxon>
    </lineage>
</organism>
<name>A0ABR7ZU07_9CYAN</name>